<protein>
    <submittedName>
        <fullName evidence="1">Uncharacterized protein</fullName>
    </submittedName>
</protein>
<dbReference type="InterPro" id="IPR052579">
    <property type="entry name" value="Zinc_finger_SWIM"/>
</dbReference>
<accession>A0A8J5IFB8</accession>
<dbReference type="EMBL" id="JAENGY010001752">
    <property type="protein sequence ID" value="KAG6947141.1"/>
    <property type="molecule type" value="Genomic_DNA"/>
</dbReference>
<organism evidence="1 2">
    <name type="scientific">Phytophthora aleatoria</name>
    <dbReference type="NCBI Taxonomy" id="2496075"/>
    <lineage>
        <taxon>Eukaryota</taxon>
        <taxon>Sar</taxon>
        <taxon>Stramenopiles</taxon>
        <taxon>Oomycota</taxon>
        <taxon>Peronosporomycetes</taxon>
        <taxon>Peronosporales</taxon>
        <taxon>Peronosporaceae</taxon>
        <taxon>Phytophthora</taxon>
    </lineage>
</organism>
<sequence length="166" mass="18550">MAYETIFTFGGVGKSETKQLDAIMKGLVNSESEHHYNDCKGALLQTLGDGKANHLYKRFMQHWDTTTDEWVMYIRGGVPHLKNTTNNRLESKWGRIKEVVDGNFTIDCRSSVSTLVAAGGTAIFCREKVHVDLQIVTAAWSLQLTNITCLVLDASEEELHSGKETQ</sequence>
<dbReference type="AlphaFoldDB" id="A0A8J5IFB8"/>
<gene>
    <name evidence="1" type="ORF">JG688_00015664</name>
</gene>
<dbReference type="PANTHER" id="PTHR31569:SF4">
    <property type="entry name" value="SWIM-TYPE DOMAIN-CONTAINING PROTEIN"/>
    <property type="match status" value="1"/>
</dbReference>
<evidence type="ECO:0000313" key="1">
    <source>
        <dbReference type="EMBL" id="KAG6947141.1"/>
    </source>
</evidence>
<name>A0A8J5IFB8_9STRA</name>
<dbReference type="Proteomes" id="UP000709295">
    <property type="component" value="Unassembled WGS sequence"/>
</dbReference>
<dbReference type="PANTHER" id="PTHR31569">
    <property type="entry name" value="SWIM-TYPE DOMAIN-CONTAINING PROTEIN"/>
    <property type="match status" value="1"/>
</dbReference>
<proteinExistence type="predicted"/>
<evidence type="ECO:0000313" key="2">
    <source>
        <dbReference type="Proteomes" id="UP000709295"/>
    </source>
</evidence>
<keyword evidence="2" id="KW-1185">Reference proteome</keyword>
<reference evidence="1" key="1">
    <citation type="submission" date="2021-01" db="EMBL/GenBank/DDBJ databases">
        <title>Phytophthora aleatoria, a newly-described species from Pinus radiata is distinct from Phytophthora cactorum isolates based on comparative genomics.</title>
        <authorList>
            <person name="Mcdougal R."/>
            <person name="Panda P."/>
            <person name="Williams N."/>
            <person name="Studholme D.J."/>
        </authorList>
    </citation>
    <scope>NUCLEOTIDE SEQUENCE</scope>
    <source>
        <strain evidence="1">NZFS 4037</strain>
    </source>
</reference>
<comment type="caution">
    <text evidence="1">The sequence shown here is derived from an EMBL/GenBank/DDBJ whole genome shotgun (WGS) entry which is preliminary data.</text>
</comment>